<protein>
    <submittedName>
        <fullName evidence="2">Uncharacterized protein</fullName>
    </submittedName>
</protein>
<dbReference type="WBParaSite" id="ES5_v2.g22341.t1">
    <property type="protein sequence ID" value="ES5_v2.g22341.t1"/>
    <property type="gene ID" value="ES5_v2.g22341"/>
</dbReference>
<organism evidence="1 2">
    <name type="scientific">Panagrolaimus sp. ES5</name>
    <dbReference type="NCBI Taxonomy" id="591445"/>
    <lineage>
        <taxon>Eukaryota</taxon>
        <taxon>Metazoa</taxon>
        <taxon>Ecdysozoa</taxon>
        <taxon>Nematoda</taxon>
        <taxon>Chromadorea</taxon>
        <taxon>Rhabditida</taxon>
        <taxon>Tylenchina</taxon>
        <taxon>Panagrolaimomorpha</taxon>
        <taxon>Panagrolaimoidea</taxon>
        <taxon>Panagrolaimidae</taxon>
        <taxon>Panagrolaimus</taxon>
    </lineage>
</organism>
<sequence>AVVCASAGYYTLPIFNQTFPYGLESAPTLPQLFGHFLRNTYIIVGGADTNRDSAFLQTLEADQQGRTRVARAQNYFNVCKAAATQLILPFNWRFNVSPDVGHDNGPLAAFAAAEFNKLD</sequence>
<accession>A0AC34FXX5</accession>
<name>A0AC34FXX5_9BILA</name>
<dbReference type="Proteomes" id="UP000887579">
    <property type="component" value="Unplaced"/>
</dbReference>
<reference evidence="2" key="1">
    <citation type="submission" date="2022-11" db="UniProtKB">
        <authorList>
            <consortium name="WormBaseParasite"/>
        </authorList>
    </citation>
    <scope>IDENTIFICATION</scope>
</reference>
<evidence type="ECO:0000313" key="1">
    <source>
        <dbReference type="Proteomes" id="UP000887579"/>
    </source>
</evidence>
<proteinExistence type="predicted"/>
<evidence type="ECO:0000313" key="2">
    <source>
        <dbReference type="WBParaSite" id="ES5_v2.g22341.t1"/>
    </source>
</evidence>